<evidence type="ECO:0000313" key="1">
    <source>
        <dbReference type="EMBL" id="WGI66512.1"/>
    </source>
</evidence>
<gene>
    <name evidence="1" type="ORF">QEO92_15900</name>
</gene>
<reference evidence="1 2" key="1">
    <citation type="submission" date="2023-04" db="EMBL/GenBank/DDBJ databases">
        <title>Neorhizobium petrolearium OS53, complete genome.</title>
        <authorList>
            <person name="Yu T."/>
        </authorList>
    </citation>
    <scope>NUCLEOTIDE SEQUENCE [LARGE SCALE GENOMIC DNA]</scope>
    <source>
        <strain evidence="1 2">OS53</strain>
    </source>
</reference>
<organism evidence="1 2">
    <name type="scientific">Neorhizobium petrolearium</name>
    <dbReference type="NCBI Taxonomy" id="515361"/>
    <lineage>
        <taxon>Bacteria</taxon>
        <taxon>Pseudomonadati</taxon>
        <taxon>Pseudomonadota</taxon>
        <taxon>Alphaproteobacteria</taxon>
        <taxon>Hyphomicrobiales</taxon>
        <taxon>Rhizobiaceae</taxon>
        <taxon>Rhizobium/Agrobacterium group</taxon>
        <taxon>Neorhizobium</taxon>
    </lineage>
</organism>
<dbReference type="Proteomes" id="UP001227095">
    <property type="component" value="Chromosome"/>
</dbReference>
<sequence length="57" mass="6404">MPGLAHIRSLRGPTDRPGKTRARIACDLHYIDNFSILLDPRTMFGTVLVEHRGGKVF</sequence>
<protein>
    <submittedName>
        <fullName evidence="1">Uncharacterized protein</fullName>
    </submittedName>
</protein>
<proteinExistence type="predicted"/>
<dbReference type="RefSeq" id="WP_265105701.1">
    <property type="nucleotide sequence ID" value="NZ_CP123000.1"/>
</dbReference>
<name>A0ABY8LVZ5_9HYPH</name>
<keyword evidence="2" id="KW-1185">Reference proteome</keyword>
<dbReference type="EMBL" id="CP123000">
    <property type="protein sequence ID" value="WGI66512.1"/>
    <property type="molecule type" value="Genomic_DNA"/>
</dbReference>
<accession>A0ABY8LVZ5</accession>
<evidence type="ECO:0000313" key="2">
    <source>
        <dbReference type="Proteomes" id="UP001227095"/>
    </source>
</evidence>